<evidence type="ECO:0000313" key="4">
    <source>
        <dbReference type="Proteomes" id="UP000233837"/>
    </source>
</evidence>
<dbReference type="PANTHER" id="PTHR31044:SF52">
    <property type="entry name" value="OS01G0631500 PROTEIN"/>
    <property type="match status" value="1"/>
</dbReference>
<evidence type="ECO:0000259" key="2">
    <source>
        <dbReference type="SMART" id="SM00768"/>
    </source>
</evidence>
<reference evidence="3 4" key="2">
    <citation type="journal article" date="2017" name="Nature">
        <title>The Apostasia genome and the evolution of orchids.</title>
        <authorList>
            <person name="Zhang G.Q."/>
            <person name="Liu K.W."/>
            <person name="Li Z."/>
            <person name="Lohaus R."/>
            <person name="Hsiao Y.Y."/>
            <person name="Niu S.C."/>
            <person name="Wang J.Y."/>
            <person name="Lin Y.C."/>
            <person name="Xu Q."/>
            <person name="Chen L.J."/>
            <person name="Yoshida K."/>
            <person name="Fujiwara S."/>
            <person name="Wang Z.W."/>
            <person name="Zhang Y.Q."/>
            <person name="Mitsuda N."/>
            <person name="Wang M."/>
            <person name="Liu G.H."/>
            <person name="Pecoraro L."/>
            <person name="Huang H.X."/>
            <person name="Xiao X.J."/>
            <person name="Lin M."/>
            <person name="Wu X.Y."/>
            <person name="Wu W.L."/>
            <person name="Chen Y.Y."/>
            <person name="Chang S.B."/>
            <person name="Sakamoto S."/>
            <person name="Ohme-Takagi M."/>
            <person name="Yagi M."/>
            <person name="Zeng S.J."/>
            <person name="Shen C.Y."/>
            <person name="Yeh C.M."/>
            <person name="Luo Y.B."/>
            <person name="Tsai W.C."/>
            <person name="Van de Peer Y."/>
            <person name="Liu Z.J."/>
        </authorList>
    </citation>
    <scope>NUCLEOTIDE SEQUENCE [LARGE SCALE GENOMIC DNA]</scope>
    <source>
        <tissue evidence="3">The whole plant</tissue>
    </source>
</reference>
<dbReference type="EMBL" id="KZ503465">
    <property type="protein sequence ID" value="PKU63712.1"/>
    <property type="molecule type" value="Genomic_DNA"/>
</dbReference>
<dbReference type="SMART" id="SM00768">
    <property type="entry name" value="X8"/>
    <property type="match status" value="2"/>
</dbReference>
<dbReference type="AlphaFoldDB" id="A0A2I0VJX8"/>
<keyword evidence="4" id="KW-1185">Reference proteome</keyword>
<feature type="domain" description="X8" evidence="2">
    <location>
        <begin position="6"/>
        <end position="85"/>
    </location>
</feature>
<dbReference type="InterPro" id="IPR012946">
    <property type="entry name" value="X8"/>
</dbReference>
<evidence type="ECO:0000256" key="1">
    <source>
        <dbReference type="ARBA" id="ARBA00022729"/>
    </source>
</evidence>
<sequence length="234" mass="25319">MLQAKRWCIAYPGANPGNLQNDINNICSSIDCSSIQPGGSCYQPNDLVSHASVVFNLYYKAHSSQPSACNFGGDAMFSLSDPCKDQFSHQELASTHKAAAGAAKRWCIAYPGANPGNLQNEINIICSWIDCSSIQPGGSCYQPNDLVSHASVVFNLYYKAHSSRTSACNFGGDAMFSLSDPCKDQFSVTLLRHQELASTHKAAGPIGTFLFACLKDVWGILSVEIDINKMSEFN</sequence>
<dbReference type="Pfam" id="PF07983">
    <property type="entry name" value="X8"/>
    <property type="match status" value="2"/>
</dbReference>
<evidence type="ECO:0000313" key="3">
    <source>
        <dbReference type="EMBL" id="PKU63712.1"/>
    </source>
</evidence>
<keyword evidence="1" id="KW-0732">Signal</keyword>
<dbReference type="Proteomes" id="UP000233837">
    <property type="component" value="Unassembled WGS sequence"/>
</dbReference>
<reference evidence="3 4" key="1">
    <citation type="journal article" date="2016" name="Sci. Rep.">
        <title>The Dendrobium catenatum Lindl. genome sequence provides insights into polysaccharide synthase, floral development and adaptive evolution.</title>
        <authorList>
            <person name="Zhang G.Q."/>
            <person name="Xu Q."/>
            <person name="Bian C."/>
            <person name="Tsai W.C."/>
            <person name="Yeh C.M."/>
            <person name="Liu K.W."/>
            <person name="Yoshida K."/>
            <person name="Zhang L.S."/>
            <person name="Chang S.B."/>
            <person name="Chen F."/>
            <person name="Shi Y."/>
            <person name="Su Y.Y."/>
            <person name="Zhang Y.Q."/>
            <person name="Chen L.J."/>
            <person name="Yin Y."/>
            <person name="Lin M."/>
            <person name="Huang H."/>
            <person name="Deng H."/>
            <person name="Wang Z.W."/>
            <person name="Zhu S.L."/>
            <person name="Zhao X."/>
            <person name="Deng C."/>
            <person name="Niu S.C."/>
            <person name="Huang J."/>
            <person name="Wang M."/>
            <person name="Liu G.H."/>
            <person name="Yang H.J."/>
            <person name="Xiao X.J."/>
            <person name="Hsiao Y.Y."/>
            <person name="Wu W.L."/>
            <person name="Chen Y.Y."/>
            <person name="Mitsuda N."/>
            <person name="Ohme-Takagi M."/>
            <person name="Luo Y.B."/>
            <person name="Van de Peer Y."/>
            <person name="Liu Z.J."/>
        </authorList>
    </citation>
    <scope>NUCLEOTIDE SEQUENCE [LARGE SCALE GENOMIC DNA]</scope>
    <source>
        <tissue evidence="3">The whole plant</tissue>
    </source>
</reference>
<dbReference type="GO" id="GO:0009506">
    <property type="term" value="C:plasmodesma"/>
    <property type="evidence" value="ECO:0007669"/>
    <property type="project" value="UniProtKB-ARBA"/>
</dbReference>
<dbReference type="Gene3D" id="1.20.58.1040">
    <property type="match status" value="2"/>
</dbReference>
<dbReference type="PANTHER" id="PTHR31044">
    <property type="entry name" value="BETA-1,3 GLUCANASE"/>
    <property type="match status" value="1"/>
</dbReference>
<organism evidence="3 4">
    <name type="scientific">Dendrobium catenatum</name>
    <dbReference type="NCBI Taxonomy" id="906689"/>
    <lineage>
        <taxon>Eukaryota</taxon>
        <taxon>Viridiplantae</taxon>
        <taxon>Streptophyta</taxon>
        <taxon>Embryophyta</taxon>
        <taxon>Tracheophyta</taxon>
        <taxon>Spermatophyta</taxon>
        <taxon>Magnoliopsida</taxon>
        <taxon>Liliopsida</taxon>
        <taxon>Asparagales</taxon>
        <taxon>Orchidaceae</taxon>
        <taxon>Epidendroideae</taxon>
        <taxon>Malaxideae</taxon>
        <taxon>Dendrobiinae</taxon>
        <taxon>Dendrobium</taxon>
    </lineage>
</organism>
<protein>
    <submittedName>
        <fullName evidence="3">Glucan endo-1,3-beta-glucosidase</fullName>
    </submittedName>
</protein>
<dbReference type="InterPro" id="IPR044788">
    <property type="entry name" value="X8_dom_prot"/>
</dbReference>
<name>A0A2I0VJX8_9ASPA</name>
<gene>
    <name evidence="3" type="primary">GLC1</name>
    <name evidence="3" type="ORF">MA16_Dca014272</name>
</gene>
<feature type="domain" description="X8" evidence="2">
    <location>
        <begin position="105"/>
        <end position="184"/>
    </location>
</feature>
<accession>A0A2I0VJX8</accession>
<proteinExistence type="predicted"/>